<dbReference type="EC" id="3.6.1.1" evidence="4"/>
<dbReference type="InterPro" id="IPR008162">
    <property type="entry name" value="Pyrophosphatase"/>
</dbReference>
<keyword evidence="5" id="KW-0963">Cytoplasm</keyword>
<evidence type="ECO:0000256" key="3">
    <source>
        <dbReference type="ARBA" id="ARBA00006220"/>
    </source>
</evidence>
<evidence type="ECO:0000256" key="11">
    <source>
        <dbReference type="SAM" id="MobiDB-lite"/>
    </source>
</evidence>
<comment type="similarity">
    <text evidence="3">Belongs to the PPase family.</text>
</comment>
<dbReference type="GO" id="GO:0000287">
    <property type="term" value="F:magnesium ion binding"/>
    <property type="evidence" value="ECO:0007669"/>
    <property type="project" value="InterPro"/>
</dbReference>
<evidence type="ECO:0000256" key="4">
    <source>
        <dbReference type="ARBA" id="ARBA00012146"/>
    </source>
</evidence>
<dbReference type="PROSITE" id="PS00387">
    <property type="entry name" value="PPASE"/>
    <property type="match status" value="1"/>
</dbReference>
<dbReference type="SUPFAM" id="SSF50324">
    <property type="entry name" value="Inorganic pyrophosphatase"/>
    <property type="match status" value="1"/>
</dbReference>
<proteinExistence type="inferred from homology"/>
<evidence type="ECO:0000256" key="9">
    <source>
        <dbReference type="ARBA" id="ARBA00032535"/>
    </source>
</evidence>
<keyword evidence="7" id="KW-0378">Hydrolase</keyword>
<accession>A0A7R9HTL7</accession>
<dbReference type="InterPro" id="IPR036649">
    <property type="entry name" value="Pyrophosphatase_sf"/>
</dbReference>
<dbReference type="EMBL" id="OB796939">
    <property type="protein sequence ID" value="CAD7433945.1"/>
    <property type="molecule type" value="Genomic_DNA"/>
</dbReference>
<feature type="region of interest" description="Disordered" evidence="11">
    <location>
        <begin position="62"/>
        <end position="146"/>
    </location>
</feature>
<feature type="compositionally biased region" description="Basic and acidic residues" evidence="11">
    <location>
        <begin position="108"/>
        <end position="125"/>
    </location>
</feature>
<evidence type="ECO:0000256" key="7">
    <source>
        <dbReference type="ARBA" id="ARBA00022801"/>
    </source>
</evidence>
<evidence type="ECO:0000313" key="12">
    <source>
        <dbReference type="EMBL" id="CAD7433945.1"/>
    </source>
</evidence>
<dbReference type="AlphaFoldDB" id="A0A7R9HTL7"/>
<gene>
    <name evidence="12" type="ORF">TMSB3V08_LOCUS10609</name>
</gene>
<evidence type="ECO:0000256" key="1">
    <source>
        <dbReference type="ARBA" id="ARBA00001946"/>
    </source>
</evidence>
<evidence type="ECO:0000256" key="8">
    <source>
        <dbReference type="ARBA" id="ARBA00022842"/>
    </source>
</evidence>
<dbReference type="CDD" id="cd00412">
    <property type="entry name" value="pyrophosphatase"/>
    <property type="match status" value="1"/>
</dbReference>
<dbReference type="FunFam" id="3.90.80.10:FF:000004">
    <property type="entry name" value="Inorganic pyrophosphatase"/>
    <property type="match status" value="1"/>
</dbReference>
<dbReference type="GO" id="GO:0004427">
    <property type="term" value="F:inorganic diphosphate phosphatase activity"/>
    <property type="evidence" value="ECO:0007669"/>
    <property type="project" value="UniProtKB-EC"/>
</dbReference>
<evidence type="ECO:0000256" key="10">
    <source>
        <dbReference type="ARBA" id="ARBA00040300"/>
    </source>
</evidence>
<sequence length="473" mass="53402">MYHHELTVTLMNQIKHSTKLSCYILACIQCLVLDILYKGAAQAPGSHGPQAAPASIGLPMQRKEEQRGIIKGGETSNGASGKEEIRMMWPQERRRDEEHDLRRRRATRRQEGGGRDELRGLRRGGETSNGALGMAGRPAKWPQDERRDEGWGLGKGGKNLTSVGKEQQGFRRRRYECLGIKKGGIMSNFAWVKEDEEKMTDTNRTAEDENGPISPLHDIPLFADEVQKTFNMVVEIPRWTNAKMEINLKEVLNPIKQDIKKGKLRFVANCFPHHGYIWNYGAIPQTWENPEILDESTGCKGDNDPIDVMEIGYRVAKRGEVLQVKVLGAIALIDEGETDWKIIAIDVKDPLAEQLKDISDVEKHLPGLLKATLEWLKIYKIPEGKPENQFAFNGEAKNREFALHIIEEVHKYWKLLIKKEAEAGGISANVSNVDSPFKIEQKEAEEIVNKSPQPGPAQSVEPVVDKVHYLHMK</sequence>
<keyword evidence="8" id="KW-0460">Magnesium</keyword>
<dbReference type="Gene3D" id="3.90.80.10">
    <property type="entry name" value="Inorganic pyrophosphatase"/>
    <property type="match status" value="1"/>
</dbReference>
<protein>
    <recommendedName>
        <fullName evidence="10">Inorganic pyrophosphatase</fullName>
        <ecNumber evidence="4">3.6.1.1</ecNumber>
    </recommendedName>
    <alternativeName>
        <fullName evidence="9">Pyrophosphate phospho-hydrolase</fullName>
    </alternativeName>
</protein>
<feature type="compositionally biased region" description="Basic and acidic residues" evidence="11">
    <location>
        <begin position="81"/>
        <end position="101"/>
    </location>
</feature>
<dbReference type="Pfam" id="PF00719">
    <property type="entry name" value="Pyrophosphatase"/>
    <property type="match status" value="1"/>
</dbReference>
<evidence type="ECO:0000256" key="5">
    <source>
        <dbReference type="ARBA" id="ARBA00022490"/>
    </source>
</evidence>
<reference evidence="12" key="1">
    <citation type="submission" date="2020-11" db="EMBL/GenBank/DDBJ databases">
        <authorList>
            <person name="Tran Van P."/>
        </authorList>
    </citation>
    <scope>NUCLEOTIDE SEQUENCE</scope>
</reference>
<evidence type="ECO:0000256" key="6">
    <source>
        <dbReference type="ARBA" id="ARBA00022723"/>
    </source>
</evidence>
<comment type="subcellular location">
    <subcellularLocation>
        <location evidence="2">Cytoplasm</location>
    </subcellularLocation>
</comment>
<dbReference type="GO" id="GO:0006796">
    <property type="term" value="P:phosphate-containing compound metabolic process"/>
    <property type="evidence" value="ECO:0007669"/>
    <property type="project" value="InterPro"/>
</dbReference>
<organism evidence="12">
    <name type="scientific">Timema monikensis</name>
    <dbReference type="NCBI Taxonomy" id="170555"/>
    <lineage>
        <taxon>Eukaryota</taxon>
        <taxon>Metazoa</taxon>
        <taxon>Ecdysozoa</taxon>
        <taxon>Arthropoda</taxon>
        <taxon>Hexapoda</taxon>
        <taxon>Insecta</taxon>
        <taxon>Pterygota</taxon>
        <taxon>Neoptera</taxon>
        <taxon>Polyneoptera</taxon>
        <taxon>Phasmatodea</taxon>
        <taxon>Timematodea</taxon>
        <taxon>Timematoidea</taxon>
        <taxon>Timematidae</taxon>
        <taxon>Timema</taxon>
    </lineage>
</organism>
<keyword evidence="6" id="KW-0479">Metal-binding</keyword>
<dbReference type="PANTHER" id="PTHR10286">
    <property type="entry name" value="INORGANIC PYROPHOSPHATASE"/>
    <property type="match status" value="1"/>
</dbReference>
<evidence type="ECO:0000256" key="2">
    <source>
        <dbReference type="ARBA" id="ARBA00004496"/>
    </source>
</evidence>
<name>A0A7R9HTL7_9NEOP</name>
<dbReference type="GO" id="GO:0005737">
    <property type="term" value="C:cytoplasm"/>
    <property type="evidence" value="ECO:0007669"/>
    <property type="project" value="UniProtKB-SubCell"/>
</dbReference>
<comment type="cofactor">
    <cofactor evidence="1">
        <name>Mg(2+)</name>
        <dbReference type="ChEBI" id="CHEBI:18420"/>
    </cofactor>
</comment>